<comment type="similarity">
    <text evidence="2 6">Belongs to the DNA polymerase alpha subunit B family.</text>
</comment>
<dbReference type="Pfam" id="PF08418">
    <property type="entry name" value="Pol_alpha_B_N"/>
    <property type="match status" value="1"/>
</dbReference>
<dbReference type="InterPro" id="IPR016722">
    <property type="entry name" value="DNA_pol_alpha_bsu"/>
</dbReference>
<feature type="compositionally biased region" description="Polar residues" evidence="7">
    <location>
        <begin position="139"/>
        <end position="148"/>
    </location>
</feature>
<organism evidence="11 12">
    <name type="scientific">Aedes aegypti</name>
    <name type="common">Yellowfever mosquito</name>
    <name type="synonym">Culex aegypti</name>
    <dbReference type="NCBI Taxonomy" id="7159"/>
    <lineage>
        <taxon>Eukaryota</taxon>
        <taxon>Metazoa</taxon>
        <taxon>Ecdysozoa</taxon>
        <taxon>Arthropoda</taxon>
        <taxon>Hexapoda</taxon>
        <taxon>Insecta</taxon>
        <taxon>Pterygota</taxon>
        <taxon>Neoptera</taxon>
        <taxon>Endopterygota</taxon>
        <taxon>Diptera</taxon>
        <taxon>Nematocera</taxon>
        <taxon>Culicoidea</taxon>
        <taxon>Culicidae</taxon>
        <taxon>Culicinae</taxon>
        <taxon>Aedini</taxon>
        <taxon>Aedes</taxon>
        <taxon>Stegomyia</taxon>
    </lineage>
</organism>
<evidence type="ECO:0000259" key="10">
    <source>
        <dbReference type="Pfam" id="PF22062"/>
    </source>
</evidence>
<dbReference type="Pfam" id="PF04042">
    <property type="entry name" value="DNA_pol_E_B"/>
    <property type="match status" value="1"/>
</dbReference>
<reference evidence="11" key="2">
    <citation type="submission" date="2020-05" db="UniProtKB">
        <authorList>
            <consortium name="EnsemblMetazoa"/>
        </authorList>
    </citation>
    <scope>IDENTIFICATION</scope>
    <source>
        <strain evidence="11">LVP_AGWG</strain>
    </source>
</reference>
<evidence type="ECO:0000256" key="1">
    <source>
        <dbReference type="ARBA" id="ARBA00004123"/>
    </source>
</evidence>
<proteinExistence type="inferred from homology"/>
<keyword evidence="4 6" id="KW-0235">DNA replication</keyword>
<dbReference type="OrthoDB" id="336885at2759"/>
<feature type="region of interest" description="Disordered" evidence="7">
    <location>
        <begin position="70"/>
        <end position="113"/>
    </location>
</feature>
<reference evidence="11 12" key="1">
    <citation type="submission" date="2017-06" db="EMBL/GenBank/DDBJ databases">
        <title>Aedes aegypti genome working group (AGWG) sequencing and assembly.</title>
        <authorList>
            <consortium name="Aedes aegypti Genome Working Group (AGWG)"/>
            <person name="Matthews B.J."/>
        </authorList>
    </citation>
    <scope>NUCLEOTIDE SEQUENCE [LARGE SCALE GENOMIC DNA]</scope>
    <source>
        <strain evidence="11 12">LVP_AGWG</strain>
    </source>
</reference>
<evidence type="ECO:0000256" key="2">
    <source>
        <dbReference type="ARBA" id="ARBA00007299"/>
    </source>
</evidence>
<evidence type="ECO:0000256" key="4">
    <source>
        <dbReference type="ARBA" id="ARBA00022705"/>
    </source>
</evidence>
<comment type="function">
    <text evidence="6">Accessory subunit of the DNA polymerase alpha complex (also known as the alpha DNA polymerase-primase complex) which plays an essential role in the initiation of DNA synthesis.</text>
</comment>
<feature type="domain" description="DNA polymerase alpha subunit B N-terminal" evidence="9">
    <location>
        <begin position="6"/>
        <end position="74"/>
    </location>
</feature>
<feature type="compositionally biased region" description="Polar residues" evidence="7">
    <location>
        <begin position="78"/>
        <end position="91"/>
    </location>
</feature>
<feature type="region of interest" description="Disordered" evidence="7">
    <location>
        <begin position="139"/>
        <end position="181"/>
    </location>
</feature>
<gene>
    <name evidence="11" type="primary">5572571</name>
</gene>
<dbReference type="PIRSF" id="PIRSF018300">
    <property type="entry name" value="DNA_pol_alph_2"/>
    <property type="match status" value="1"/>
</dbReference>
<dbReference type="InterPro" id="IPR043034">
    <property type="entry name" value="DNA_pol_alpha_B_N_sf"/>
</dbReference>
<dbReference type="Proteomes" id="UP000008820">
    <property type="component" value="Chromosome 1"/>
</dbReference>
<dbReference type="PANTHER" id="PTHR23061">
    <property type="entry name" value="DNA POLYMERASE 2 ALPHA 70 KDA SUBUNIT"/>
    <property type="match status" value="1"/>
</dbReference>
<dbReference type="EnsemblMetazoa" id="AAEL019534-RA">
    <property type="protein sequence ID" value="AAEL019534-PA"/>
    <property type="gene ID" value="AAEL019534"/>
</dbReference>
<dbReference type="InterPro" id="IPR054300">
    <property type="entry name" value="OB_DPOA2"/>
</dbReference>
<evidence type="ECO:0000313" key="12">
    <source>
        <dbReference type="Proteomes" id="UP000008820"/>
    </source>
</evidence>
<evidence type="ECO:0000256" key="6">
    <source>
        <dbReference type="PIRNR" id="PIRNR018300"/>
    </source>
</evidence>
<dbReference type="InParanoid" id="A0A6I8TTB0"/>
<dbReference type="AlphaFoldDB" id="A0A6I8TTB0"/>
<feature type="domain" description="DNA polymerase alpha subunit B OB" evidence="10">
    <location>
        <begin position="305"/>
        <end position="381"/>
    </location>
</feature>
<evidence type="ECO:0000256" key="3">
    <source>
        <dbReference type="ARBA" id="ARBA00018596"/>
    </source>
</evidence>
<dbReference type="Pfam" id="PF22062">
    <property type="entry name" value="OB_DPOA2"/>
    <property type="match status" value="1"/>
</dbReference>
<accession>A0A6I8TTB0</accession>
<dbReference type="FunCoup" id="A0A6I8TTB0">
    <property type="interactions" value="1189"/>
</dbReference>
<evidence type="ECO:0000313" key="11">
    <source>
        <dbReference type="EnsemblMetazoa" id="AAEL019534-PA"/>
    </source>
</evidence>
<dbReference type="InterPro" id="IPR007185">
    <property type="entry name" value="DNA_pol_a/d/e_bsu"/>
</dbReference>
<keyword evidence="5 6" id="KW-0539">Nucleus</keyword>
<feature type="domain" description="DNA polymerase alpha/delta/epsilon subunit B" evidence="8">
    <location>
        <begin position="403"/>
        <end position="599"/>
    </location>
</feature>
<dbReference type="GO" id="GO:0003677">
    <property type="term" value="F:DNA binding"/>
    <property type="evidence" value="ECO:0007669"/>
    <property type="project" value="InterPro"/>
</dbReference>
<dbReference type="GO" id="GO:0006270">
    <property type="term" value="P:DNA replication initiation"/>
    <property type="evidence" value="ECO:0007669"/>
    <property type="project" value="TreeGrafter"/>
</dbReference>
<protein>
    <recommendedName>
        <fullName evidence="3 6">DNA polymerase alpha subunit B</fullName>
    </recommendedName>
</protein>
<evidence type="ECO:0000259" key="8">
    <source>
        <dbReference type="Pfam" id="PF04042"/>
    </source>
</evidence>
<dbReference type="GO" id="GO:0005658">
    <property type="term" value="C:alpha DNA polymerase:primase complex"/>
    <property type="evidence" value="ECO:0007669"/>
    <property type="project" value="TreeGrafter"/>
</dbReference>
<name>A0A6I8TTB0_AEDAE</name>
<dbReference type="PANTHER" id="PTHR23061:SF12">
    <property type="entry name" value="DNA POLYMERASE ALPHA SUBUNIT B"/>
    <property type="match status" value="1"/>
</dbReference>
<evidence type="ECO:0000256" key="5">
    <source>
        <dbReference type="ARBA" id="ARBA00023242"/>
    </source>
</evidence>
<dbReference type="InterPro" id="IPR013627">
    <property type="entry name" value="Pol_alpha_B_N"/>
</dbReference>
<sequence length="651" mass="72500">MVSIDTLREQFDELGIDPSAEVVDKCIEICTRCDIEDATEFVESWMAFSISKLSGAAPTVENLRDMESHEFANRTRKTTVPSGVTTPTASSRARPREELESPRPTGESSPADLVIYSNKDLDAEESEVLVSYGCVTPKSQRSVSSLHGSTPDRKVVLSPASYSPISSKRPQDQDEPNNSGNVVYTFGNGQLLKQINWSSTDVDQRVPLSIEVPTFAGDNLEEGASEAGVGEFMNDDCQYMFDSSYLRTLILGDRIHEGGKRICRRLASLRQEEESGLPQQLDEAAGEELPVPKHDRGAILEKIAIHHVDYLSTEPVHVLGRIVVYPEKKHDRVSIVDFDEHNLRCMKLDFSKMKDWSVFPGETVVLKGANPRGNAFEVQKVHYEINLELPKAPMELGKELSMVIASGPYTAKDDLLYEKLSDLLTYCKNNCPDVLILTGPFGDISNPLFSTIAETYDEYFEKLIINIMSSVSTNTEVLIVSHHDDLMSMFVYPSLPYQLYSATFPNLRFLPDPCIVSINGLEIGITTADIIKDLSDDEESGGPKGDIIKRAFNYMFHHKTFYPLNPPSVNLPLDMDLLSVFGNIPRVPNIMICPGDLKCYVKELHRCVCVNPQHLMDQTSGEGTFARVVIKPPTSEKALPAEYVVIEMVKS</sequence>
<dbReference type="Gene3D" id="1.10.8.530">
    <property type="entry name" value="DNA polymerase alpha-primase, subunit B, N-terminal domain"/>
    <property type="match status" value="1"/>
</dbReference>
<keyword evidence="12" id="KW-1185">Reference proteome</keyword>
<evidence type="ECO:0000256" key="7">
    <source>
        <dbReference type="SAM" id="MobiDB-lite"/>
    </source>
</evidence>
<dbReference type="Gene3D" id="3.60.21.60">
    <property type="match status" value="2"/>
</dbReference>
<evidence type="ECO:0000259" key="9">
    <source>
        <dbReference type="Pfam" id="PF08418"/>
    </source>
</evidence>
<comment type="subcellular location">
    <subcellularLocation>
        <location evidence="1 6">Nucleus</location>
    </subcellularLocation>
</comment>